<protein>
    <submittedName>
        <fullName evidence="2">Uncharacterized protein</fullName>
    </submittedName>
</protein>
<evidence type="ECO:0000313" key="3">
    <source>
        <dbReference type="Proteomes" id="UP000237104"/>
    </source>
</evidence>
<keyword evidence="1" id="KW-0472">Membrane</keyword>
<evidence type="ECO:0000256" key="1">
    <source>
        <dbReference type="SAM" id="Phobius"/>
    </source>
</evidence>
<dbReference type="Proteomes" id="UP000237104">
    <property type="component" value="Unassembled WGS sequence"/>
</dbReference>
<evidence type="ECO:0000313" key="2">
    <source>
        <dbReference type="EMBL" id="POH70783.1"/>
    </source>
</evidence>
<name>A0A2S3ZNN7_9MICO</name>
<proteinExistence type="predicted"/>
<dbReference type="AlphaFoldDB" id="A0A2S3ZNN7"/>
<sequence>MTDNTAQQAHDLVEDTVTKAGELADQARHAVDDTVATATAALRDIDTTAAIASAREFATDTFEKLSDAYKRNPTLVVTLGSVAVAAVTGLGALLAKRR</sequence>
<feature type="transmembrane region" description="Helical" evidence="1">
    <location>
        <begin position="75"/>
        <end position="95"/>
    </location>
</feature>
<comment type="caution">
    <text evidence="2">The sequence shown here is derived from an EMBL/GenBank/DDBJ whole genome shotgun (WGS) entry which is preliminary data.</text>
</comment>
<keyword evidence="1" id="KW-0812">Transmembrane</keyword>
<keyword evidence="1" id="KW-1133">Transmembrane helix</keyword>
<reference evidence="2 3" key="1">
    <citation type="submission" date="2018-01" db="EMBL/GenBank/DDBJ databases">
        <title>Cryobacterium sp. nov., from glaciers in China.</title>
        <authorList>
            <person name="Liu Q."/>
            <person name="Xin Y.-H."/>
        </authorList>
    </citation>
    <scope>NUCLEOTIDE SEQUENCE [LARGE SCALE GENOMIC DNA]</scope>
    <source>
        <strain evidence="2 3">TMB1-8</strain>
    </source>
</reference>
<dbReference type="EMBL" id="PPXF01000014">
    <property type="protein sequence ID" value="POH70783.1"/>
    <property type="molecule type" value="Genomic_DNA"/>
</dbReference>
<gene>
    <name evidence="2" type="ORF">C3B59_03695</name>
</gene>
<dbReference type="RefSeq" id="WP_103430072.1">
    <property type="nucleotide sequence ID" value="NZ_PPXF01000014.1"/>
</dbReference>
<accession>A0A2S3ZNN7</accession>
<organism evidence="2 3">
    <name type="scientific">Cryobacterium zongtaii</name>
    <dbReference type="NCBI Taxonomy" id="1259217"/>
    <lineage>
        <taxon>Bacteria</taxon>
        <taxon>Bacillati</taxon>
        <taxon>Actinomycetota</taxon>
        <taxon>Actinomycetes</taxon>
        <taxon>Micrococcales</taxon>
        <taxon>Microbacteriaceae</taxon>
        <taxon>Cryobacterium</taxon>
    </lineage>
</organism>